<reference evidence="6" key="3">
    <citation type="submission" date="2025-09" db="UniProtKB">
        <authorList>
            <consortium name="Ensembl"/>
        </authorList>
    </citation>
    <scope>IDENTIFICATION</scope>
    <source>
        <strain evidence="6">Guanapo</strain>
    </source>
</reference>
<dbReference type="GO" id="GO:0008270">
    <property type="term" value="F:zinc ion binding"/>
    <property type="evidence" value="ECO:0007669"/>
    <property type="project" value="UniProtKB-KW"/>
</dbReference>
<evidence type="ECO:0000259" key="4">
    <source>
        <dbReference type="PROSITE" id="PS50157"/>
    </source>
</evidence>
<feature type="domain" description="Reverse transcriptase" evidence="5">
    <location>
        <begin position="466"/>
        <end position="745"/>
    </location>
</feature>
<dbReference type="InterPro" id="IPR013087">
    <property type="entry name" value="Znf_C2H2_type"/>
</dbReference>
<dbReference type="InterPro" id="IPR043128">
    <property type="entry name" value="Rev_trsase/Diguanyl_cyclase"/>
</dbReference>
<comment type="similarity">
    <text evidence="1">Belongs to the beta type-B retroviral polymerase family. HERV class-II K(HML-2) pol subfamily.</text>
</comment>
<accession>A0A3P9NEF4</accession>
<dbReference type="AlphaFoldDB" id="A0A3P9NEF4"/>
<dbReference type="PROSITE" id="PS00028">
    <property type="entry name" value="ZINC_FINGER_C2H2_1"/>
    <property type="match status" value="1"/>
</dbReference>
<dbReference type="Proteomes" id="UP000242638">
    <property type="component" value="Unassembled WGS sequence"/>
</dbReference>
<protein>
    <recommendedName>
        <fullName evidence="2">ribonuclease H</fullName>
        <ecNumber evidence="2">3.1.26.4</ecNumber>
    </recommendedName>
</protein>
<keyword evidence="3" id="KW-0479">Metal-binding</keyword>
<evidence type="ECO:0000256" key="2">
    <source>
        <dbReference type="ARBA" id="ARBA00012180"/>
    </source>
</evidence>
<dbReference type="Gene3D" id="3.30.160.60">
    <property type="entry name" value="Classic Zinc Finger"/>
    <property type="match status" value="1"/>
</dbReference>
<dbReference type="PROSITE" id="PS50878">
    <property type="entry name" value="RT_POL"/>
    <property type="match status" value="1"/>
</dbReference>
<dbReference type="InterPro" id="IPR000477">
    <property type="entry name" value="RT_dom"/>
</dbReference>
<dbReference type="CDD" id="cd01650">
    <property type="entry name" value="RT_nLTR_like"/>
    <property type="match status" value="1"/>
</dbReference>
<keyword evidence="3" id="KW-0862">Zinc</keyword>
<dbReference type="SUPFAM" id="SSF56672">
    <property type="entry name" value="DNA/RNA polymerases"/>
    <property type="match status" value="1"/>
</dbReference>
<dbReference type="EC" id="3.1.26.4" evidence="2"/>
<keyword evidence="7" id="KW-1185">Reference proteome</keyword>
<dbReference type="PANTHER" id="PTHR19446">
    <property type="entry name" value="REVERSE TRANSCRIPTASES"/>
    <property type="match status" value="1"/>
</dbReference>
<dbReference type="Gene3D" id="3.30.70.270">
    <property type="match status" value="1"/>
</dbReference>
<dbReference type="GO" id="GO:0004523">
    <property type="term" value="F:RNA-DNA hybrid ribonuclease activity"/>
    <property type="evidence" value="ECO:0007669"/>
    <property type="project" value="UniProtKB-EC"/>
</dbReference>
<proteinExistence type="inferred from homology"/>
<dbReference type="Ensembl" id="ENSPRET00000008048.1">
    <property type="protein sequence ID" value="ENSPREP00000007955.1"/>
    <property type="gene ID" value="ENSPREG00000005456.1"/>
</dbReference>
<name>A0A3P9NEF4_POERE</name>
<sequence>MKNCIKNLLCHESIVNPSIWLIQFVPADIRLTGTRSDVIGMRLPGLRTTWSTPIRGICRSERLSEGNQRTITCTLLKKRSLRRGEEDLNLTPLSASASAPPVRRLFTMAPVKSNFLFFSTEKEWRKELDKTATLPPYVSVGLRIPWREQSCPLCNTGNTLASAKEGHKHIKDKHRARKVDWYCSKCHRVKPSLRSAACHVAKCGPVSKLAGPKPFDCDNCPSSFASKRGLSLHMRRKHTAIYLTRFENRNSKRGPAHTPSPVVEIIDLTTPTSIDEARPSALSMRRFMELITKDGDIPAKGLHPLKSSPRVVNLKLQSYITAMKQPKCLRNNTATRRKHLTHKRKKWSKSAKRRMLQAMWSKDVAAVASFVLDKIEMKPCKIGKAAVESAYVKLWEGIDKYKHLGVFRCLEPANNEAFHTLITPEEVVSKLKGMNEKSAPGPDRIRKSHLVEWDKEGKLLACFFNTLLYNGKLPKRLKGSITTLVPKCLEEDKLESIENWRPITLSSVILRLFSKLLSDRIQEACPTHQSQKGFLKGEGCGSNLMVVNGLIKRAWRRKESLALVFIDLARAFDSISHRLIKEVLEARGVDEGIRNLISDSYRDSYSRVKSDGGLTRKIFLKVGVKQGDPLSPILFNLGIDPLLSFLENHGAGFLVDGKQITTLAYADDLVIVSNSWSGMVANLRILDRFLSNTGLQVKIHKCNGFYLRGRKGQVTVNACDPWLIGDLEVPMLSPQDSTKYLGMEISPISGILPANLEDDMSKILKRIGDAPLKPTQRLQLLKGFGIPRILYRTVMGMVNMTDLRNVDQKIRGVVKKWLHLIPAINNGVLYTRQRDGGLGLQKLEKQVPIFQLKHWAKMLQSENERDKALATAFFPKKEMAIRWTAVFGNPPHGKTRKVLSKTDHTKIGTSWRNEEHQRWVAMRSQGRGVNSFKEDPLSNSWLPHPEKLGQSEFILAVRLRSNTFNNRTTLNRGQEGDNRCRLCKKGWEGLPHIVSSCEKFQKLRMQNHNQICTQLAIEAGNLGWKVRREKRITDETLGTAVPDLIMTKERIGLVIDVTIGYEMRVGTLARRAKRKSEKYGKFGPAIADRFGLTQVHTYGFPMGARGKWYGKNMEVLQMLGVPKAKRKMLAKKLAVQALRGTIKILKMFKMETRH</sequence>
<dbReference type="SMART" id="SM00355">
    <property type="entry name" value="ZnF_C2H2"/>
    <property type="match status" value="2"/>
</dbReference>
<dbReference type="Pfam" id="PF00078">
    <property type="entry name" value="RVT_1"/>
    <property type="match status" value="1"/>
</dbReference>
<evidence type="ECO:0000256" key="1">
    <source>
        <dbReference type="ARBA" id="ARBA00010879"/>
    </source>
</evidence>
<organism evidence="6 7">
    <name type="scientific">Poecilia reticulata</name>
    <name type="common">Guppy</name>
    <name type="synonym">Acanthophacelus reticulatus</name>
    <dbReference type="NCBI Taxonomy" id="8081"/>
    <lineage>
        <taxon>Eukaryota</taxon>
        <taxon>Metazoa</taxon>
        <taxon>Chordata</taxon>
        <taxon>Craniata</taxon>
        <taxon>Vertebrata</taxon>
        <taxon>Euteleostomi</taxon>
        <taxon>Actinopterygii</taxon>
        <taxon>Neopterygii</taxon>
        <taxon>Teleostei</taxon>
        <taxon>Neoteleostei</taxon>
        <taxon>Acanthomorphata</taxon>
        <taxon>Ovalentaria</taxon>
        <taxon>Atherinomorphae</taxon>
        <taxon>Cyprinodontiformes</taxon>
        <taxon>Poeciliidae</taxon>
        <taxon>Poeciliinae</taxon>
        <taxon>Poecilia</taxon>
    </lineage>
</organism>
<dbReference type="InterPro" id="IPR043502">
    <property type="entry name" value="DNA/RNA_pol_sf"/>
</dbReference>
<keyword evidence="3" id="KW-0863">Zinc-finger</keyword>
<reference evidence="7" key="1">
    <citation type="submission" date="2013-11" db="EMBL/GenBank/DDBJ databases">
        <title>The genomic landscape of the Guanapo guppy.</title>
        <authorList>
            <person name="Kuenstner A."/>
            <person name="Dreyer C."/>
        </authorList>
    </citation>
    <scope>NUCLEOTIDE SEQUENCE</scope>
    <source>
        <strain evidence="7">Guanapo</strain>
    </source>
</reference>
<evidence type="ECO:0000259" key="5">
    <source>
        <dbReference type="PROSITE" id="PS50878"/>
    </source>
</evidence>
<dbReference type="GeneTree" id="ENSGT00400000024060"/>
<evidence type="ECO:0000313" key="7">
    <source>
        <dbReference type="Proteomes" id="UP000242638"/>
    </source>
</evidence>
<evidence type="ECO:0000256" key="3">
    <source>
        <dbReference type="PROSITE-ProRule" id="PRU00042"/>
    </source>
</evidence>
<evidence type="ECO:0000313" key="6">
    <source>
        <dbReference type="Ensembl" id="ENSPREP00000007955.1"/>
    </source>
</evidence>
<dbReference type="OMA" id="ACHYAKC"/>
<dbReference type="PROSITE" id="PS50157">
    <property type="entry name" value="ZINC_FINGER_C2H2_2"/>
    <property type="match status" value="1"/>
</dbReference>
<reference evidence="6" key="2">
    <citation type="submission" date="2025-08" db="UniProtKB">
        <authorList>
            <consortium name="Ensembl"/>
        </authorList>
    </citation>
    <scope>IDENTIFICATION</scope>
    <source>
        <strain evidence="6">Guanapo</strain>
    </source>
</reference>
<feature type="domain" description="C2H2-type" evidence="4">
    <location>
        <begin position="215"/>
        <end position="239"/>
    </location>
</feature>